<dbReference type="AlphaFoldDB" id="A0A512RL29"/>
<feature type="transmembrane region" description="Helical" evidence="7">
    <location>
        <begin position="6"/>
        <end position="25"/>
    </location>
</feature>
<accession>A0A512RL29</accession>
<dbReference type="Proteomes" id="UP000321436">
    <property type="component" value="Unassembled WGS sequence"/>
</dbReference>
<keyword evidence="2" id="KW-1003">Cell membrane</keyword>
<evidence type="ECO:0000313" key="8">
    <source>
        <dbReference type="EMBL" id="GEP96408.1"/>
    </source>
</evidence>
<dbReference type="InterPro" id="IPR004960">
    <property type="entry name" value="LipA_acyltrans"/>
</dbReference>
<dbReference type="CDD" id="cd07984">
    <property type="entry name" value="LPLAT_LABLAT-like"/>
    <property type="match status" value="1"/>
</dbReference>
<keyword evidence="3" id="KW-0997">Cell inner membrane</keyword>
<evidence type="ECO:0000256" key="1">
    <source>
        <dbReference type="ARBA" id="ARBA00004533"/>
    </source>
</evidence>
<evidence type="ECO:0000256" key="2">
    <source>
        <dbReference type="ARBA" id="ARBA00022475"/>
    </source>
</evidence>
<keyword evidence="7" id="KW-0812">Transmembrane</keyword>
<comment type="subcellular location">
    <subcellularLocation>
        <location evidence="1">Cell inner membrane</location>
    </subcellularLocation>
</comment>
<gene>
    <name evidence="8" type="ORF">CCY01nite_26680</name>
</gene>
<dbReference type="Pfam" id="PF03279">
    <property type="entry name" value="Lip_A_acyltrans"/>
    <property type="match status" value="1"/>
</dbReference>
<evidence type="ECO:0000256" key="6">
    <source>
        <dbReference type="ARBA" id="ARBA00023315"/>
    </source>
</evidence>
<dbReference type="GO" id="GO:0016746">
    <property type="term" value="F:acyltransferase activity"/>
    <property type="evidence" value="ECO:0007669"/>
    <property type="project" value="UniProtKB-KW"/>
</dbReference>
<organism evidence="8 9">
    <name type="scientific">Chitinophaga cymbidii</name>
    <dbReference type="NCBI Taxonomy" id="1096750"/>
    <lineage>
        <taxon>Bacteria</taxon>
        <taxon>Pseudomonadati</taxon>
        <taxon>Bacteroidota</taxon>
        <taxon>Chitinophagia</taxon>
        <taxon>Chitinophagales</taxon>
        <taxon>Chitinophagaceae</taxon>
        <taxon>Chitinophaga</taxon>
    </lineage>
</organism>
<dbReference type="OrthoDB" id="9801955at2"/>
<keyword evidence="6" id="KW-0012">Acyltransferase</keyword>
<evidence type="ECO:0000256" key="7">
    <source>
        <dbReference type="SAM" id="Phobius"/>
    </source>
</evidence>
<dbReference type="GO" id="GO:0009247">
    <property type="term" value="P:glycolipid biosynthetic process"/>
    <property type="evidence" value="ECO:0007669"/>
    <property type="project" value="UniProtKB-ARBA"/>
</dbReference>
<evidence type="ECO:0000256" key="5">
    <source>
        <dbReference type="ARBA" id="ARBA00023136"/>
    </source>
</evidence>
<keyword evidence="5 7" id="KW-0472">Membrane</keyword>
<name>A0A512RL29_9BACT</name>
<sequence length="286" mass="33289">MNLKHLALTPVLAVAGLLNLLPYFMRKGLQQLIFTLLFRVFNYRYNVVLQNLSRSLPGKSYAEIKAIAIKFYRHFSGLFLEITALMVTPAKRLKRHLHIVNPELPAAYWHQRNVVLMLGHYGNWECLNVLPQFFPVDVYAVYKPLSSGYFDSLMYHVRTRFGMKLLPAGQVARHMLLHRDQPNVYIFIADQSPPPGAKCKVDFLHQPTSLFAGAEKLAKAADAVVLYTTVKKNEQLRRWEVSFSLLTEEPATHEIMRSFAAHLERDILHDPPYWLWTHRRWKHQNQ</sequence>
<evidence type="ECO:0000256" key="4">
    <source>
        <dbReference type="ARBA" id="ARBA00022679"/>
    </source>
</evidence>
<dbReference type="GO" id="GO:0005886">
    <property type="term" value="C:plasma membrane"/>
    <property type="evidence" value="ECO:0007669"/>
    <property type="project" value="UniProtKB-SubCell"/>
</dbReference>
<keyword evidence="9" id="KW-1185">Reference proteome</keyword>
<reference evidence="8 9" key="1">
    <citation type="submission" date="2019-07" db="EMBL/GenBank/DDBJ databases">
        <title>Whole genome shotgun sequence of Chitinophaga cymbidii NBRC 109752.</title>
        <authorList>
            <person name="Hosoyama A."/>
            <person name="Uohara A."/>
            <person name="Ohji S."/>
            <person name="Ichikawa N."/>
        </authorList>
    </citation>
    <scope>NUCLEOTIDE SEQUENCE [LARGE SCALE GENOMIC DNA]</scope>
    <source>
        <strain evidence="8 9">NBRC 109752</strain>
    </source>
</reference>
<keyword evidence="7" id="KW-1133">Transmembrane helix</keyword>
<proteinExistence type="predicted"/>
<evidence type="ECO:0000256" key="3">
    <source>
        <dbReference type="ARBA" id="ARBA00022519"/>
    </source>
</evidence>
<dbReference type="EMBL" id="BKAU01000002">
    <property type="protein sequence ID" value="GEP96408.1"/>
    <property type="molecule type" value="Genomic_DNA"/>
</dbReference>
<dbReference type="RefSeq" id="WP_146862392.1">
    <property type="nucleotide sequence ID" value="NZ_BKAU01000002.1"/>
</dbReference>
<protein>
    <submittedName>
        <fullName evidence="8">Acetyltransferase</fullName>
    </submittedName>
</protein>
<keyword evidence="4 8" id="KW-0808">Transferase</keyword>
<evidence type="ECO:0000313" key="9">
    <source>
        <dbReference type="Proteomes" id="UP000321436"/>
    </source>
</evidence>
<dbReference type="PANTHER" id="PTHR30606:SF10">
    <property type="entry name" value="PHOSPHATIDYLINOSITOL MANNOSIDE ACYLTRANSFERASE"/>
    <property type="match status" value="1"/>
</dbReference>
<dbReference type="PANTHER" id="PTHR30606">
    <property type="entry name" value="LIPID A BIOSYNTHESIS LAUROYL ACYLTRANSFERASE"/>
    <property type="match status" value="1"/>
</dbReference>
<comment type="caution">
    <text evidence="8">The sequence shown here is derived from an EMBL/GenBank/DDBJ whole genome shotgun (WGS) entry which is preliminary data.</text>
</comment>